<name>A0ABP8IFU9_9GAMM</name>
<dbReference type="InterPro" id="IPR012327">
    <property type="entry name" value="MeTrfase_D12"/>
</dbReference>
<dbReference type="GO" id="GO:0032259">
    <property type="term" value="P:methylation"/>
    <property type="evidence" value="ECO:0007669"/>
    <property type="project" value="UniProtKB-KW"/>
</dbReference>
<evidence type="ECO:0000256" key="5">
    <source>
        <dbReference type="ARBA" id="ARBA00022691"/>
    </source>
</evidence>
<dbReference type="NCBIfam" id="TIGR00571">
    <property type="entry name" value="dam"/>
    <property type="match status" value="1"/>
</dbReference>
<dbReference type="SUPFAM" id="SSF53335">
    <property type="entry name" value="S-adenosyl-L-methionine-dependent methyltransferases"/>
    <property type="match status" value="1"/>
</dbReference>
<keyword evidence="3 7" id="KW-0489">Methyltransferase</keyword>
<dbReference type="Proteomes" id="UP001501011">
    <property type="component" value="Unassembled WGS sequence"/>
</dbReference>
<dbReference type="InterPro" id="IPR029063">
    <property type="entry name" value="SAM-dependent_MTases_sf"/>
</dbReference>
<proteinExistence type="inferred from homology"/>
<dbReference type="PIRSF" id="PIRSF000398">
    <property type="entry name" value="M_m6A_EcoRV"/>
    <property type="match status" value="1"/>
</dbReference>
<keyword evidence="9" id="KW-1185">Reference proteome</keyword>
<keyword evidence="5 7" id="KW-0949">S-adenosyl-L-methionine</keyword>
<evidence type="ECO:0000313" key="9">
    <source>
        <dbReference type="Proteomes" id="UP001501011"/>
    </source>
</evidence>
<dbReference type="GO" id="GO:0008168">
    <property type="term" value="F:methyltransferase activity"/>
    <property type="evidence" value="ECO:0007669"/>
    <property type="project" value="UniProtKB-KW"/>
</dbReference>
<dbReference type="Gene3D" id="3.40.50.150">
    <property type="entry name" value="Vaccinia Virus protein VP39"/>
    <property type="match status" value="1"/>
</dbReference>
<dbReference type="PANTHER" id="PTHR30481:SF3">
    <property type="entry name" value="DNA ADENINE METHYLASE"/>
    <property type="match status" value="1"/>
</dbReference>
<comment type="catalytic activity">
    <reaction evidence="6 7">
        <text>a 2'-deoxyadenosine in DNA + S-adenosyl-L-methionine = an N(6)-methyl-2'-deoxyadenosine in DNA + S-adenosyl-L-homocysteine + H(+)</text>
        <dbReference type="Rhea" id="RHEA:15197"/>
        <dbReference type="Rhea" id="RHEA-COMP:12418"/>
        <dbReference type="Rhea" id="RHEA-COMP:12419"/>
        <dbReference type="ChEBI" id="CHEBI:15378"/>
        <dbReference type="ChEBI" id="CHEBI:57856"/>
        <dbReference type="ChEBI" id="CHEBI:59789"/>
        <dbReference type="ChEBI" id="CHEBI:90615"/>
        <dbReference type="ChEBI" id="CHEBI:90616"/>
        <dbReference type="EC" id="2.1.1.72"/>
    </reaction>
</comment>
<evidence type="ECO:0000256" key="1">
    <source>
        <dbReference type="ARBA" id="ARBA00006594"/>
    </source>
</evidence>
<reference evidence="9" key="1">
    <citation type="journal article" date="2019" name="Int. J. Syst. Evol. Microbiol.">
        <title>The Global Catalogue of Microorganisms (GCM) 10K type strain sequencing project: providing services to taxonomists for standard genome sequencing and annotation.</title>
        <authorList>
            <consortium name="The Broad Institute Genomics Platform"/>
            <consortium name="The Broad Institute Genome Sequencing Center for Infectious Disease"/>
            <person name="Wu L."/>
            <person name="Ma J."/>
        </authorList>
    </citation>
    <scope>NUCLEOTIDE SEQUENCE [LARGE SCALE GENOMIC DNA]</scope>
    <source>
        <strain evidence="9">JCM 17728</strain>
    </source>
</reference>
<dbReference type="PRINTS" id="PR00505">
    <property type="entry name" value="D12N6MTFRASE"/>
</dbReference>
<evidence type="ECO:0000256" key="2">
    <source>
        <dbReference type="ARBA" id="ARBA00011900"/>
    </source>
</evidence>
<sequence>MQVLWKLSEKKRLVEPFSGGMAISLGISPDKALINDINKHVINFYRCVKNDLRINIKMINDEAYYYKARERFNNLIKREEENTELAASLFYYLNRTGYNGLIRFNRSGLYNVPFGRYKKINYRREFSDIQSVIKDWNFSSKDYSKVRINKSDFVYIDPPYDVQFTSYSGNEFGWKEQERVVNHFDKYDCPLVISNQATERVVELYKDYGYKVFLIDAPRMISCDGNRTRAQEVLAIRNMSIKRIG</sequence>
<dbReference type="Pfam" id="PF02086">
    <property type="entry name" value="MethyltransfD12"/>
    <property type="match status" value="1"/>
</dbReference>
<evidence type="ECO:0000256" key="7">
    <source>
        <dbReference type="RuleBase" id="RU361257"/>
    </source>
</evidence>
<dbReference type="EC" id="2.1.1.72" evidence="2 7"/>
<evidence type="ECO:0000256" key="6">
    <source>
        <dbReference type="ARBA" id="ARBA00047942"/>
    </source>
</evidence>
<protein>
    <recommendedName>
        <fullName evidence="2 7">Site-specific DNA-methyltransferase (adenine-specific)</fullName>
        <ecNumber evidence="2 7">2.1.1.72</ecNumber>
    </recommendedName>
</protein>
<evidence type="ECO:0000256" key="3">
    <source>
        <dbReference type="ARBA" id="ARBA00022603"/>
    </source>
</evidence>
<evidence type="ECO:0000313" key="8">
    <source>
        <dbReference type="EMBL" id="GAA4357954.1"/>
    </source>
</evidence>
<dbReference type="InterPro" id="IPR023095">
    <property type="entry name" value="Ade_MeTrfase_dom_2"/>
</dbReference>
<accession>A0ABP8IFU9</accession>
<comment type="caution">
    <text evidence="8">The sequence shown here is derived from an EMBL/GenBank/DDBJ whole genome shotgun (WGS) entry which is preliminary data.</text>
</comment>
<dbReference type="PROSITE" id="PS00092">
    <property type="entry name" value="N6_MTASE"/>
    <property type="match status" value="1"/>
</dbReference>
<gene>
    <name evidence="8" type="ORF">GCM10023151_07510</name>
</gene>
<dbReference type="EMBL" id="BAABFV010000001">
    <property type="protein sequence ID" value="GAA4357954.1"/>
    <property type="molecule type" value="Genomic_DNA"/>
</dbReference>
<keyword evidence="4 7" id="KW-0808">Transferase</keyword>
<dbReference type="InterPro" id="IPR002052">
    <property type="entry name" value="DNA_methylase_N6_adenine_CS"/>
</dbReference>
<organism evidence="8 9">
    <name type="scientific">Kangiella marina</name>
    <dbReference type="NCBI Taxonomy" id="1079178"/>
    <lineage>
        <taxon>Bacteria</taxon>
        <taxon>Pseudomonadati</taxon>
        <taxon>Pseudomonadota</taxon>
        <taxon>Gammaproteobacteria</taxon>
        <taxon>Kangiellales</taxon>
        <taxon>Kangiellaceae</taxon>
        <taxon>Kangiella</taxon>
    </lineage>
</organism>
<dbReference type="PANTHER" id="PTHR30481">
    <property type="entry name" value="DNA ADENINE METHYLASE"/>
    <property type="match status" value="1"/>
</dbReference>
<evidence type="ECO:0000256" key="4">
    <source>
        <dbReference type="ARBA" id="ARBA00022679"/>
    </source>
</evidence>
<comment type="similarity">
    <text evidence="1 7">Belongs to the N(4)/N(6)-methyltransferase family.</text>
</comment>
<dbReference type="InterPro" id="IPR012263">
    <property type="entry name" value="M_m6A_EcoRV"/>
</dbReference>
<dbReference type="Gene3D" id="1.10.1020.10">
    <property type="entry name" value="Adenine-specific Methyltransferase, Domain 2"/>
    <property type="match status" value="1"/>
</dbReference>